<proteinExistence type="predicted"/>
<comment type="caution">
    <text evidence="5">The sequence shown here is derived from an EMBL/GenBank/DDBJ whole genome shotgun (WGS) entry which is preliminary data.</text>
</comment>
<keyword evidence="2" id="KW-0677">Repeat</keyword>
<evidence type="ECO:0008006" key="7">
    <source>
        <dbReference type="Google" id="ProtNLM"/>
    </source>
</evidence>
<evidence type="ECO:0000313" key="5">
    <source>
        <dbReference type="EMBL" id="CAG9336034.1"/>
    </source>
</evidence>
<evidence type="ECO:0000256" key="1">
    <source>
        <dbReference type="ARBA" id="ARBA00004123"/>
    </source>
</evidence>
<keyword evidence="6" id="KW-1185">Reference proteome</keyword>
<gene>
    <name evidence="5" type="ORF">BSTOLATCC_MIC65341</name>
</gene>
<evidence type="ECO:0000256" key="2">
    <source>
        <dbReference type="ARBA" id="ARBA00022737"/>
    </source>
</evidence>
<dbReference type="AlphaFoldDB" id="A0AAU9KGX2"/>
<dbReference type="EMBL" id="CAJZBQ010000063">
    <property type="protein sequence ID" value="CAG9336034.1"/>
    <property type="molecule type" value="Genomic_DNA"/>
</dbReference>
<keyword evidence="4" id="KW-0539">Nucleus</keyword>
<evidence type="ECO:0000256" key="3">
    <source>
        <dbReference type="ARBA" id="ARBA00023054"/>
    </source>
</evidence>
<dbReference type="InterPro" id="IPR035979">
    <property type="entry name" value="RBD_domain_sf"/>
</dbReference>
<dbReference type="GO" id="GO:0003676">
    <property type="term" value="F:nucleic acid binding"/>
    <property type="evidence" value="ECO:0007669"/>
    <property type="project" value="InterPro"/>
</dbReference>
<reference evidence="5" key="1">
    <citation type="submission" date="2021-09" db="EMBL/GenBank/DDBJ databases">
        <authorList>
            <consortium name="AG Swart"/>
            <person name="Singh M."/>
            <person name="Singh A."/>
            <person name="Seah K."/>
            <person name="Emmerich C."/>
        </authorList>
    </citation>
    <scope>NUCLEOTIDE SEQUENCE</scope>
    <source>
        <strain evidence="5">ATCC30299</strain>
    </source>
</reference>
<sequence>MATTCSLQVSEISLISQQPKSVNCPIKTPRKHPLYPIPRKESPYSWAKKAEYIEKNLEKAEFYYKAAISNGERVESSVKDLAGVLHQQGKTQEACELLLKYQHLFSNDATKFENLLESLKKQVVPTGNSLNKNIKISGSKVPLGTDFVKSLFLNFSRIKNIEVKENCAILHFSSHSAARKTIETYRSEEILVLEWINSNEEVIGPVILKKRATDFSLFAGEKAGAKLLGVGKDYTYFPEQPVEEGEDLIDDLLKKSILSYFTLNQGETNEIRDILPAVCP</sequence>
<accession>A0AAU9KGX2</accession>
<comment type="subcellular location">
    <subcellularLocation>
        <location evidence="1">Nucleus</location>
    </subcellularLocation>
</comment>
<dbReference type="PANTHER" id="PTHR36326:SF7">
    <property type="entry name" value="PROTEIN POLLENLESS 3-LIKE 2"/>
    <property type="match status" value="1"/>
</dbReference>
<organism evidence="5 6">
    <name type="scientific">Blepharisma stoltei</name>
    <dbReference type="NCBI Taxonomy" id="1481888"/>
    <lineage>
        <taxon>Eukaryota</taxon>
        <taxon>Sar</taxon>
        <taxon>Alveolata</taxon>
        <taxon>Ciliophora</taxon>
        <taxon>Postciliodesmatophora</taxon>
        <taxon>Heterotrichea</taxon>
        <taxon>Heterotrichida</taxon>
        <taxon>Blepharismidae</taxon>
        <taxon>Blepharisma</taxon>
    </lineage>
</organism>
<evidence type="ECO:0000313" key="6">
    <source>
        <dbReference type="Proteomes" id="UP001162131"/>
    </source>
</evidence>
<dbReference type="PANTHER" id="PTHR36326">
    <property type="entry name" value="PROTEIN POLLENLESS 3-LIKE 2"/>
    <property type="match status" value="1"/>
</dbReference>
<keyword evidence="3" id="KW-0175">Coiled coil</keyword>
<evidence type="ECO:0000256" key="4">
    <source>
        <dbReference type="ARBA" id="ARBA00023242"/>
    </source>
</evidence>
<dbReference type="InterPro" id="IPR044961">
    <property type="entry name" value="MS5/SDI1"/>
</dbReference>
<protein>
    <recommendedName>
        <fullName evidence="7">Tetratricopeptide repeat protein</fullName>
    </recommendedName>
</protein>
<dbReference type="SUPFAM" id="SSF54928">
    <property type="entry name" value="RNA-binding domain, RBD"/>
    <property type="match status" value="1"/>
</dbReference>
<name>A0AAU9KGX2_9CILI</name>
<dbReference type="Proteomes" id="UP001162131">
    <property type="component" value="Unassembled WGS sequence"/>
</dbReference>
<dbReference type="GO" id="GO:0005634">
    <property type="term" value="C:nucleus"/>
    <property type="evidence" value="ECO:0007669"/>
    <property type="project" value="UniProtKB-SubCell"/>
</dbReference>